<dbReference type="EMBL" id="BOMG01000073">
    <property type="protein sequence ID" value="GID57464.1"/>
    <property type="molecule type" value="Genomic_DNA"/>
</dbReference>
<feature type="coiled-coil region" evidence="1">
    <location>
        <begin position="776"/>
        <end position="803"/>
    </location>
</feature>
<name>A0ABQ3XG37_9ACTN</name>
<accession>A0ABQ3XG37</accession>
<evidence type="ECO:0000256" key="1">
    <source>
        <dbReference type="SAM" id="Coils"/>
    </source>
</evidence>
<feature type="domain" description="DUF4132" evidence="2">
    <location>
        <begin position="758"/>
        <end position="937"/>
    </location>
</feature>
<evidence type="ECO:0000313" key="4">
    <source>
        <dbReference type="Proteomes" id="UP000612282"/>
    </source>
</evidence>
<dbReference type="InterPro" id="IPR025406">
    <property type="entry name" value="DUF4132"/>
</dbReference>
<keyword evidence="4" id="KW-1185">Reference proteome</keyword>
<comment type="caution">
    <text evidence="3">The sequence shown here is derived from an EMBL/GenBank/DDBJ whole genome shotgun (WGS) entry which is preliminary data.</text>
</comment>
<gene>
    <name evidence="3" type="ORF">Aco03nite_058680</name>
</gene>
<dbReference type="Proteomes" id="UP000612282">
    <property type="component" value="Unassembled WGS sequence"/>
</dbReference>
<organism evidence="3 4">
    <name type="scientific">Actinoplanes couchii</name>
    <dbReference type="NCBI Taxonomy" id="403638"/>
    <lineage>
        <taxon>Bacteria</taxon>
        <taxon>Bacillati</taxon>
        <taxon>Actinomycetota</taxon>
        <taxon>Actinomycetes</taxon>
        <taxon>Micromonosporales</taxon>
        <taxon>Micromonosporaceae</taxon>
        <taxon>Actinoplanes</taxon>
    </lineage>
</organism>
<proteinExistence type="predicted"/>
<evidence type="ECO:0000313" key="3">
    <source>
        <dbReference type="EMBL" id="GID57464.1"/>
    </source>
</evidence>
<dbReference type="RefSeq" id="WP_310381022.1">
    <property type="nucleotide sequence ID" value="NZ_JAVDQL010000001.1"/>
</dbReference>
<reference evidence="3 4" key="1">
    <citation type="submission" date="2021-01" db="EMBL/GenBank/DDBJ databases">
        <title>Whole genome shotgun sequence of Actinoplanes couchii NBRC 106145.</title>
        <authorList>
            <person name="Komaki H."/>
            <person name="Tamura T."/>
        </authorList>
    </citation>
    <scope>NUCLEOTIDE SEQUENCE [LARGE SCALE GENOMIC DNA]</scope>
    <source>
        <strain evidence="3 4">NBRC 106145</strain>
    </source>
</reference>
<dbReference type="Pfam" id="PF13569">
    <property type="entry name" value="DUF4132"/>
    <property type="match status" value="1"/>
</dbReference>
<protein>
    <recommendedName>
        <fullName evidence="2">DUF4132 domain-containing protein</fullName>
    </recommendedName>
</protein>
<evidence type="ECO:0000259" key="2">
    <source>
        <dbReference type="Pfam" id="PF13569"/>
    </source>
</evidence>
<keyword evidence="1" id="KW-0175">Coiled coil</keyword>
<sequence>MSGWVIPEQWRAQVVPRRGGMTAPWPEPPAAAAEDLGRRFALPAYGKDPDAEFDPVRHARAVDSAAAWSGGGDLDPRDAAAAVLLLGGEIGTLPAEAWVQRSGVVFAARAVAEMPTMIFNPLRRDETLYLRSRSVDGLQDWWASHWNPERTRMVADEDVLVSAAMTIRARLAAAAAEEHAAALAALDEYREGPLPQRIITSFLAPERSDWIDADIAGMVEWFGQFTIDHRRLGLEGRLHTLLVLAAADPRQFCALDQALDASPVRLHDQWIPRERMLGTAADVLGDDMMKILDQRRYGDVAGIRMGHAGLGDEALAVLMSIPSDAAMRRIVTGTLDTYLSDFARCGALIRQPERALRVLADAERSRNPDGWLPSIYRDVIATVVDTVPGAEEALGDRSGLGRGLAARLDMADRHSTVFARAADRKQAVTWLAAIRTDETLGLLAERADQKYVAPILLKVITKDPARALRVLAGWEADDEHRGEVVADVLRNLVLDHVAAARAFLDEGEPSSPAARQRIERILTAVEAAAAVPVAAEASLPAVLRSGAKTKRLPGWLVVGALPGVRVRGSEAVLPESAVRQLIDLVARSTFAVPHPGLDDVRAACERADLAGFAWAIFEQWRGADHPSGDKQAMLALGLLGDDTTVPAVSALFGEWAFGAAGRVRTGIEVLGAIGTDVALTHLRRVARKAKQKGFRKLAEEKLDRIAEVRGLSPAELADRIVPDLDLGTDGRLLLDYGPRRLVITFDQWLTPQISEESGRVLKRLPKPAAADDAVKAAEAQASYTTLKRELKDVAAERLRALEEAMLTERAWGADDFRALIRDHPLVRHIARGLIWQVVDGPSFRIAEDRTLAGVDDTTLTLESSAVVRLYHPATGDPAATATWVGTLEDYETSQPFPQLAREVHRFTAEQTGVAQIDDFAGSVVGSGLLYALVSRGWRFGEWHGSVVRDWPGGQVVTVDFEPPFDPMGYDSSEPRKLGSAVLSSPPEATFGELGPLAASETLRDLHRLAAG</sequence>